<dbReference type="EMBL" id="LR798392">
    <property type="protein sequence ID" value="CAB5228658.1"/>
    <property type="molecule type" value="Genomic_DNA"/>
</dbReference>
<sequence length="244" mass="26859">MTYARLFSDQEEYANAVRDVVIAAGVWSPRAGQVAIGPSEIGHKCTRRLAYKLLDWDKPNEMQGGSWAAQVGTAIHAYLAEVFGKREGFLIEQRVQIRGNLSGTIDLFDVKNGVVLDWKTTGPTKLANYKKFGADHQQLVQVQLYAYGLAQQGAEVKKVALCYLPTSGSLTDMVLIMHDYDEQIALGALARLDSIHALLAAADVESHPEIWSQIPAEPDRLCSWCPYFKPFSKSLVEGCPGDTA</sequence>
<evidence type="ECO:0000313" key="4">
    <source>
        <dbReference type="EMBL" id="CAB4214052.1"/>
    </source>
</evidence>
<dbReference type="Pfam" id="PF12705">
    <property type="entry name" value="PDDEXK_1"/>
    <property type="match status" value="1"/>
</dbReference>
<dbReference type="InterPro" id="IPR038726">
    <property type="entry name" value="PDDEXK_AddAB-type"/>
</dbReference>
<evidence type="ECO:0000259" key="1">
    <source>
        <dbReference type="Pfam" id="PF12705"/>
    </source>
</evidence>
<evidence type="ECO:0000313" key="2">
    <source>
        <dbReference type="EMBL" id="CAB4177918.1"/>
    </source>
</evidence>
<name>A0A6J5Q8W7_9CAUD</name>
<dbReference type="EMBL" id="LR796960">
    <property type="protein sequence ID" value="CAB4177918.1"/>
    <property type="molecule type" value="Genomic_DNA"/>
</dbReference>
<evidence type="ECO:0000313" key="3">
    <source>
        <dbReference type="EMBL" id="CAB4202686.1"/>
    </source>
</evidence>
<protein>
    <submittedName>
        <fullName evidence="2">PD-(D/E)XK nuclease superfamily</fullName>
    </submittedName>
</protein>
<evidence type="ECO:0000313" key="5">
    <source>
        <dbReference type="EMBL" id="CAB5228658.1"/>
    </source>
</evidence>
<reference evidence="2" key="1">
    <citation type="submission" date="2020-05" db="EMBL/GenBank/DDBJ databases">
        <authorList>
            <person name="Chiriac C."/>
            <person name="Salcher M."/>
            <person name="Ghai R."/>
            <person name="Kavagutti S V."/>
        </authorList>
    </citation>
    <scope>NUCLEOTIDE SEQUENCE</scope>
</reference>
<gene>
    <name evidence="2" type="ORF">UFOVP1013_12</name>
    <name evidence="3" type="ORF">UFOVP1364_29</name>
    <name evidence="4" type="ORF">UFOVP1462_12</name>
    <name evidence="5" type="ORF">UFOVP1550_21</name>
</gene>
<organism evidence="2">
    <name type="scientific">uncultured Caudovirales phage</name>
    <dbReference type="NCBI Taxonomy" id="2100421"/>
    <lineage>
        <taxon>Viruses</taxon>
        <taxon>Duplodnaviria</taxon>
        <taxon>Heunggongvirae</taxon>
        <taxon>Uroviricota</taxon>
        <taxon>Caudoviricetes</taxon>
        <taxon>Peduoviridae</taxon>
        <taxon>Maltschvirus</taxon>
        <taxon>Maltschvirus maltsch</taxon>
    </lineage>
</organism>
<accession>A0A6J5Q8W7</accession>
<dbReference type="InterPro" id="IPR011604">
    <property type="entry name" value="PDDEXK-like_dom_sf"/>
</dbReference>
<feature type="domain" description="PD-(D/E)XK endonuclease-like" evidence="1">
    <location>
        <begin position="97"/>
        <end position="227"/>
    </location>
</feature>
<dbReference type="EMBL" id="LR797313">
    <property type="protein sequence ID" value="CAB4202686.1"/>
    <property type="molecule type" value="Genomic_DNA"/>
</dbReference>
<proteinExistence type="predicted"/>
<dbReference type="EMBL" id="LR797410">
    <property type="protein sequence ID" value="CAB4214052.1"/>
    <property type="molecule type" value="Genomic_DNA"/>
</dbReference>
<dbReference type="Gene3D" id="3.90.320.10">
    <property type="match status" value="1"/>
</dbReference>